<feature type="non-terminal residue" evidence="1">
    <location>
        <position position="1"/>
    </location>
</feature>
<dbReference type="Proteomes" id="UP000005726">
    <property type="component" value="Unassembled WGS sequence"/>
</dbReference>
<keyword evidence="1" id="KW-0808">Transferase</keyword>
<dbReference type="GO" id="GO:0016740">
    <property type="term" value="F:transferase activity"/>
    <property type="evidence" value="ECO:0007669"/>
    <property type="project" value="UniProtKB-KW"/>
</dbReference>
<evidence type="ECO:0000313" key="1">
    <source>
        <dbReference type="EMBL" id="EFL91258.1"/>
    </source>
</evidence>
<proteinExistence type="predicted"/>
<sequence>GRLLIGHTFPDPASLAQELLNEQPGERDIALYVAAPQQILGIDPQQLFLDPSDTLRLWFSDYRPATRVFRGFRIRRVQTDADW</sequence>
<gene>
    <name evidence="1" type="ORF">REG_1844</name>
</gene>
<accession>E0WUQ9</accession>
<dbReference type="STRING" id="663321.REG_1844"/>
<keyword evidence="2" id="KW-1185">Reference proteome</keyword>
<feature type="non-terminal residue" evidence="1">
    <location>
        <position position="83"/>
    </location>
</feature>
<dbReference type="EMBL" id="GL379699">
    <property type="protein sequence ID" value="EFL91258.1"/>
    <property type="molecule type" value="Genomic_DNA"/>
</dbReference>
<organism evidence="1 2">
    <name type="scientific">Candidatus Regiella insecticola LSR1</name>
    <dbReference type="NCBI Taxonomy" id="663321"/>
    <lineage>
        <taxon>Bacteria</taxon>
        <taxon>Pseudomonadati</taxon>
        <taxon>Pseudomonadota</taxon>
        <taxon>Gammaproteobacteria</taxon>
        <taxon>Enterobacterales</taxon>
        <taxon>Enterobacteriaceae</taxon>
        <taxon>aphid secondary symbionts</taxon>
        <taxon>Candidatus Regiella</taxon>
    </lineage>
</organism>
<evidence type="ECO:0000313" key="2">
    <source>
        <dbReference type="Proteomes" id="UP000005726"/>
    </source>
</evidence>
<name>E0WUQ9_9ENTR</name>
<dbReference type="AlphaFoldDB" id="E0WUQ9"/>
<reference evidence="1" key="1">
    <citation type="journal article" date="2009" name="Environ. Microbiol.">
        <title>Dynamics of genome evolution in facultative symbionts of aphids.</title>
        <authorList>
            <person name="Degnan P.H."/>
            <person name="Leonardo T.E."/>
            <person name="Cass B.N."/>
            <person name="Hurwitz B."/>
            <person name="Stern D."/>
            <person name="Gibbs R.A."/>
            <person name="Richards S."/>
            <person name="Moran N.A."/>
        </authorList>
    </citation>
    <scope>NUCLEOTIDE SEQUENCE [LARGE SCALE GENOMIC DNA]</scope>
    <source>
        <strain evidence="1">LSR1</strain>
    </source>
</reference>
<dbReference type="eggNOG" id="COG0456">
    <property type="taxonomic scope" value="Bacteria"/>
</dbReference>
<protein>
    <submittedName>
        <fullName evidence="1">Putative acetyltransferase</fullName>
    </submittedName>
</protein>